<dbReference type="GO" id="GO:0003725">
    <property type="term" value="F:double-stranded RNA binding"/>
    <property type="evidence" value="ECO:0007669"/>
    <property type="project" value="TreeGrafter"/>
</dbReference>
<keyword evidence="6 9" id="KW-0255">Endonuclease</keyword>
<evidence type="ECO:0000256" key="7">
    <source>
        <dbReference type="ARBA" id="ARBA00022801"/>
    </source>
</evidence>
<proteinExistence type="inferred from homology"/>
<dbReference type="GO" id="GO:0006397">
    <property type="term" value="P:mRNA processing"/>
    <property type="evidence" value="ECO:0007669"/>
    <property type="project" value="UniProtKB-UniRule"/>
</dbReference>
<dbReference type="SMART" id="SM00535">
    <property type="entry name" value="RIBOc"/>
    <property type="match status" value="1"/>
</dbReference>
<comment type="subcellular location">
    <subcellularLocation>
        <location evidence="9">Cytoplasm</location>
    </subcellularLocation>
</comment>
<comment type="subunit">
    <text evidence="9">Homodimer.</text>
</comment>
<comment type="caution">
    <text evidence="12">The sequence shown here is derived from an EMBL/GenBank/DDBJ whole genome shotgun (WGS) entry which is preliminary data.</text>
</comment>
<accession>A0A2H0C2Z4</accession>
<evidence type="ECO:0000256" key="8">
    <source>
        <dbReference type="ARBA" id="ARBA00022884"/>
    </source>
</evidence>
<evidence type="ECO:0000256" key="5">
    <source>
        <dbReference type="ARBA" id="ARBA00022722"/>
    </source>
</evidence>
<dbReference type="PANTHER" id="PTHR11207:SF0">
    <property type="entry name" value="RIBONUCLEASE 3"/>
    <property type="match status" value="1"/>
</dbReference>
<feature type="domain" description="RNase III" evidence="11">
    <location>
        <begin position="19"/>
        <end position="148"/>
    </location>
</feature>
<dbReference type="EMBL" id="PCTD01000151">
    <property type="protein sequence ID" value="PIP64286.1"/>
    <property type="molecule type" value="Genomic_DNA"/>
</dbReference>
<dbReference type="CDD" id="cd00593">
    <property type="entry name" value="RIBOc"/>
    <property type="match status" value="1"/>
</dbReference>
<gene>
    <name evidence="9 12" type="primary">rnc</name>
    <name evidence="12" type="ORF">COW96_03395</name>
</gene>
<dbReference type="SMART" id="SM00358">
    <property type="entry name" value="DSRM"/>
    <property type="match status" value="1"/>
</dbReference>
<dbReference type="GO" id="GO:0019843">
    <property type="term" value="F:rRNA binding"/>
    <property type="evidence" value="ECO:0007669"/>
    <property type="project" value="UniProtKB-KW"/>
</dbReference>
<dbReference type="NCBIfam" id="TIGR02191">
    <property type="entry name" value="RNaseIII"/>
    <property type="match status" value="1"/>
</dbReference>
<dbReference type="PANTHER" id="PTHR11207">
    <property type="entry name" value="RIBONUCLEASE III"/>
    <property type="match status" value="1"/>
</dbReference>
<evidence type="ECO:0000256" key="1">
    <source>
        <dbReference type="ARBA" id="ARBA00000109"/>
    </source>
</evidence>
<evidence type="ECO:0000313" key="12">
    <source>
        <dbReference type="EMBL" id="PIP64286.1"/>
    </source>
</evidence>
<feature type="active site" evidence="9">
    <location>
        <position position="137"/>
    </location>
</feature>
<dbReference type="CDD" id="cd10845">
    <property type="entry name" value="DSRM_RNAse_III_family"/>
    <property type="match status" value="1"/>
</dbReference>
<keyword evidence="9" id="KW-0479">Metal-binding</keyword>
<keyword evidence="5 9" id="KW-0540">Nuclease</keyword>
<name>A0A2H0C2Z4_9BACT</name>
<dbReference type="GO" id="GO:0005737">
    <property type="term" value="C:cytoplasm"/>
    <property type="evidence" value="ECO:0007669"/>
    <property type="project" value="UniProtKB-SubCell"/>
</dbReference>
<feature type="active site" evidence="9">
    <location>
        <position position="65"/>
    </location>
</feature>
<keyword evidence="9" id="KW-0819">tRNA processing</keyword>
<feature type="domain" description="DRBM" evidence="10">
    <location>
        <begin position="176"/>
        <end position="244"/>
    </location>
</feature>
<dbReference type="InterPro" id="IPR000999">
    <property type="entry name" value="RNase_III_dom"/>
</dbReference>
<dbReference type="PROSITE" id="PS50137">
    <property type="entry name" value="DS_RBD"/>
    <property type="match status" value="1"/>
</dbReference>
<dbReference type="Gene3D" id="3.30.160.20">
    <property type="match status" value="1"/>
</dbReference>
<dbReference type="PROSITE" id="PS50142">
    <property type="entry name" value="RNASE_3_2"/>
    <property type="match status" value="1"/>
</dbReference>
<dbReference type="SUPFAM" id="SSF69065">
    <property type="entry name" value="RNase III domain-like"/>
    <property type="match status" value="1"/>
</dbReference>
<feature type="binding site" evidence="9">
    <location>
        <position position="134"/>
    </location>
    <ligand>
        <name>Mg(2+)</name>
        <dbReference type="ChEBI" id="CHEBI:18420"/>
    </ligand>
</feature>
<evidence type="ECO:0000259" key="11">
    <source>
        <dbReference type="PROSITE" id="PS50142"/>
    </source>
</evidence>
<sequence>MLLLTVCYQNFYLKKMKQPNLLENKIQITFKDKRLLSNIFIHRSYLNENKGLKLQSNEKLEFLGDSVLSLITSIYLYKTYQNLEEGDYTDIKSAIVRTESLATSARTLDLGSYLCLSHGEEKGVGRKNTNILADCFEALIGAVFLDQGFDRTYDFVNKHLFADRLDHIVKNKLYLSPKSHLQETAQSRFHTLPVYQVVKQVGPDHKKRFTIKVFINAKPFGLAIGMSKKDAEENAAKITLDMLK</sequence>
<dbReference type="HAMAP" id="MF_00104">
    <property type="entry name" value="RNase_III"/>
    <property type="match status" value="1"/>
</dbReference>
<keyword evidence="8 9" id="KW-0694">RNA-binding</keyword>
<dbReference type="FunFam" id="1.10.1520.10:FF:000001">
    <property type="entry name" value="Ribonuclease 3"/>
    <property type="match status" value="1"/>
</dbReference>
<dbReference type="SUPFAM" id="SSF54768">
    <property type="entry name" value="dsRNA-binding domain-like"/>
    <property type="match status" value="1"/>
</dbReference>
<keyword evidence="4 9" id="KW-0507">mRNA processing</keyword>
<keyword evidence="9" id="KW-0699">rRNA-binding</keyword>
<keyword evidence="3 9" id="KW-0698">rRNA processing</keyword>
<reference evidence="12 13" key="1">
    <citation type="submission" date="2017-09" db="EMBL/GenBank/DDBJ databases">
        <title>Depth-based differentiation of microbial function through sediment-hosted aquifers and enrichment of novel symbionts in the deep terrestrial subsurface.</title>
        <authorList>
            <person name="Probst A.J."/>
            <person name="Ladd B."/>
            <person name="Jarett J.K."/>
            <person name="Geller-Mcgrath D.E."/>
            <person name="Sieber C.M."/>
            <person name="Emerson J.B."/>
            <person name="Anantharaman K."/>
            <person name="Thomas B.C."/>
            <person name="Malmstrom R."/>
            <person name="Stieglmeier M."/>
            <person name="Klingl A."/>
            <person name="Woyke T."/>
            <person name="Ryan C.M."/>
            <person name="Banfield J.F."/>
        </authorList>
    </citation>
    <scope>NUCLEOTIDE SEQUENCE [LARGE SCALE GENOMIC DNA]</scope>
    <source>
        <strain evidence="12">CG22_combo_CG10-13_8_21_14_all_33_16</strain>
    </source>
</reference>
<evidence type="ECO:0000256" key="2">
    <source>
        <dbReference type="ARBA" id="ARBA00010183"/>
    </source>
</evidence>
<comment type="cofactor">
    <cofactor evidence="9">
        <name>Mg(2+)</name>
        <dbReference type="ChEBI" id="CHEBI:18420"/>
    </cofactor>
</comment>
<dbReference type="InterPro" id="IPR036389">
    <property type="entry name" value="RNase_III_sf"/>
</dbReference>
<dbReference type="GO" id="GO:0004525">
    <property type="term" value="F:ribonuclease III activity"/>
    <property type="evidence" value="ECO:0007669"/>
    <property type="project" value="UniProtKB-UniRule"/>
</dbReference>
<dbReference type="Pfam" id="PF00035">
    <property type="entry name" value="dsrm"/>
    <property type="match status" value="1"/>
</dbReference>
<evidence type="ECO:0000259" key="10">
    <source>
        <dbReference type="PROSITE" id="PS50137"/>
    </source>
</evidence>
<evidence type="ECO:0000256" key="4">
    <source>
        <dbReference type="ARBA" id="ARBA00022664"/>
    </source>
</evidence>
<dbReference type="GO" id="GO:0046872">
    <property type="term" value="F:metal ion binding"/>
    <property type="evidence" value="ECO:0007669"/>
    <property type="project" value="UniProtKB-KW"/>
</dbReference>
<feature type="binding site" evidence="9">
    <location>
        <position position="137"/>
    </location>
    <ligand>
        <name>Mg(2+)</name>
        <dbReference type="ChEBI" id="CHEBI:18420"/>
    </ligand>
</feature>
<dbReference type="GO" id="GO:0008033">
    <property type="term" value="P:tRNA processing"/>
    <property type="evidence" value="ECO:0007669"/>
    <property type="project" value="UniProtKB-KW"/>
</dbReference>
<evidence type="ECO:0000256" key="6">
    <source>
        <dbReference type="ARBA" id="ARBA00022759"/>
    </source>
</evidence>
<dbReference type="InterPro" id="IPR014720">
    <property type="entry name" value="dsRBD_dom"/>
</dbReference>
<evidence type="ECO:0000256" key="3">
    <source>
        <dbReference type="ARBA" id="ARBA00022552"/>
    </source>
</evidence>
<comment type="catalytic activity">
    <reaction evidence="1 9">
        <text>Endonucleolytic cleavage to 5'-phosphomonoester.</text>
        <dbReference type="EC" id="3.1.26.3"/>
    </reaction>
</comment>
<dbReference type="Proteomes" id="UP000230802">
    <property type="component" value="Unassembled WGS sequence"/>
</dbReference>
<keyword evidence="9" id="KW-0963">Cytoplasm</keyword>
<keyword evidence="9" id="KW-0460">Magnesium</keyword>
<protein>
    <recommendedName>
        <fullName evidence="9">Ribonuclease 3</fullName>
        <ecNumber evidence="9">3.1.26.3</ecNumber>
    </recommendedName>
    <alternativeName>
        <fullName evidence="9">Ribonuclease III</fullName>
        <shortName evidence="9">RNase III</shortName>
    </alternativeName>
</protein>
<evidence type="ECO:0000256" key="9">
    <source>
        <dbReference type="HAMAP-Rule" id="MF_00104"/>
    </source>
</evidence>
<dbReference type="GO" id="GO:0006364">
    <property type="term" value="P:rRNA processing"/>
    <property type="evidence" value="ECO:0007669"/>
    <property type="project" value="UniProtKB-UniRule"/>
</dbReference>
<dbReference type="InterPro" id="IPR011907">
    <property type="entry name" value="RNase_III"/>
</dbReference>
<organism evidence="12 13">
    <name type="scientific">Candidatus Roizmanbacteria bacterium CG22_combo_CG10-13_8_21_14_all_33_16</name>
    <dbReference type="NCBI Taxonomy" id="1974859"/>
    <lineage>
        <taxon>Bacteria</taxon>
        <taxon>Candidatus Roizmaniibacteriota</taxon>
    </lineage>
</organism>
<dbReference type="GO" id="GO:0010468">
    <property type="term" value="P:regulation of gene expression"/>
    <property type="evidence" value="ECO:0007669"/>
    <property type="project" value="TreeGrafter"/>
</dbReference>
<comment type="function">
    <text evidence="9">Digests double-stranded RNA. Involved in the processing of primary rRNA transcript to yield the immediate precursors to the large and small rRNAs (23S and 16S). Processes some mRNAs, and tRNAs when they are encoded in the rRNA operon. Processes pre-crRNA and tracrRNA of type II CRISPR loci if present in the organism.</text>
</comment>
<comment type="similarity">
    <text evidence="2">Belongs to the ribonuclease III family.</text>
</comment>
<evidence type="ECO:0000313" key="13">
    <source>
        <dbReference type="Proteomes" id="UP000230802"/>
    </source>
</evidence>
<feature type="binding site" evidence="9">
    <location>
        <position position="61"/>
    </location>
    <ligand>
        <name>Mg(2+)</name>
        <dbReference type="ChEBI" id="CHEBI:18420"/>
    </ligand>
</feature>
<dbReference type="EC" id="3.1.26.3" evidence="9"/>
<dbReference type="PROSITE" id="PS00517">
    <property type="entry name" value="RNASE_3_1"/>
    <property type="match status" value="1"/>
</dbReference>
<dbReference type="Gene3D" id="1.10.1520.10">
    <property type="entry name" value="Ribonuclease III domain"/>
    <property type="match status" value="1"/>
</dbReference>
<dbReference type="Pfam" id="PF14622">
    <property type="entry name" value="Ribonucleas_3_3"/>
    <property type="match status" value="1"/>
</dbReference>
<dbReference type="AlphaFoldDB" id="A0A2H0C2Z4"/>
<keyword evidence="7 9" id="KW-0378">Hydrolase</keyword>